<evidence type="ECO:0000313" key="1">
    <source>
        <dbReference type="EMBL" id="KAJ8109775.1"/>
    </source>
</evidence>
<organism evidence="1 2">
    <name type="scientific">Nemania bipapillata</name>
    <dbReference type="NCBI Taxonomy" id="110536"/>
    <lineage>
        <taxon>Eukaryota</taxon>
        <taxon>Fungi</taxon>
        <taxon>Dikarya</taxon>
        <taxon>Ascomycota</taxon>
        <taxon>Pezizomycotina</taxon>
        <taxon>Sordariomycetes</taxon>
        <taxon>Xylariomycetidae</taxon>
        <taxon>Xylariales</taxon>
        <taxon>Xylariaceae</taxon>
        <taxon>Nemania</taxon>
    </lineage>
</organism>
<evidence type="ECO:0000313" key="2">
    <source>
        <dbReference type="Proteomes" id="UP001153334"/>
    </source>
</evidence>
<name>A0ACC2I3Q6_9PEZI</name>
<sequence length="524" mass="59390">MESTTSPVAPHEPPHVYTNNNGYDASVEQEIPRTLVTAGVDSVPVAEAEDSDLDDIFEDDNDDGLGPDGEPDLSRNYNRQKPLHSNQQKPAANTFNSIDDQISALSKHASKIRLDDVKDTQTRDKDKSDRATSEQVLDQRTRMILYQMINRGVVSEVHGAISTGKEANVYGAVAFADDFSKVYRAVKVYKTAILSFKDRERYITGEHRFKAGADKGNNRKMVKLWAEKEFRNLRRIHSAGIACPEPLQLKLHVLVMGFLGDRRGWAYPRLRDANIPADEAEQTWSALYIQLLGIMRRLYQVCKLVHADLSEYNILYHNKQLYIIDVSQSVEHDHPRSLEFLRMDIKNTGDFFRKQGVDTLADRIVFDFIITPGGEVEEPGLKQAIEKLYATRAESATDDKTAAEREVDNEVFRQQYIPQTLEQVYDIEKDAETIGHGEGDKLVYRNLLADQVVLPKLPDEQVSEEDQSDEGASHDSEAEESDEESDDESKFSKGPPRGKRFEDKDEKKVSAELKLTYTLTPKYS</sequence>
<dbReference type="Proteomes" id="UP001153334">
    <property type="component" value="Unassembled WGS sequence"/>
</dbReference>
<accession>A0ACC2I3Q6</accession>
<protein>
    <submittedName>
        <fullName evidence="1">Uncharacterized protein</fullName>
    </submittedName>
</protein>
<dbReference type="EMBL" id="JAPESX010002034">
    <property type="protein sequence ID" value="KAJ8109775.1"/>
    <property type="molecule type" value="Genomic_DNA"/>
</dbReference>
<proteinExistence type="predicted"/>
<comment type="caution">
    <text evidence="1">The sequence shown here is derived from an EMBL/GenBank/DDBJ whole genome shotgun (WGS) entry which is preliminary data.</text>
</comment>
<keyword evidence="2" id="KW-1185">Reference proteome</keyword>
<reference evidence="1" key="1">
    <citation type="submission" date="2022-11" db="EMBL/GenBank/DDBJ databases">
        <title>Genome Sequence of Nemania bipapillata.</title>
        <authorList>
            <person name="Buettner E."/>
        </authorList>
    </citation>
    <scope>NUCLEOTIDE SEQUENCE</scope>
    <source>
        <strain evidence="1">CP14</strain>
    </source>
</reference>
<gene>
    <name evidence="1" type="ORF">ONZ43_g6043</name>
</gene>